<feature type="chain" id="PRO_5044537404" evidence="5">
    <location>
        <begin position="26"/>
        <end position="430"/>
    </location>
</feature>
<dbReference type="InterPro" id="IPR050490">
    <property type="entry name" value="Bact_solute-bd_prot1"/>
</dbReference>
<dbReference type="OrthoDB" id="9805950at2"/>
<dbReference type="RefSeq" id="WP_035025250.1">
    <property type="nucleotide sequence ID" value="NZ_KK073882.1"/>
</dbReference>
<feature type="region of interest" description="Disordered" evidence="4">
    <location>
        <begin position="407"/>
        <end position="430"/>
    </location>
</feature>
<dbReference type="PANTHER" id="PTHR43649:SF30">
    <property type="entry name" value="ABC TRANSPORTER SUBSTRATE-BINDING PROTEIN"/>
    <property type="match status" value="1"/>
</dbReference>
<evidence type="ECO:0000256" key="3">
    <source>
        <dbReference type="ARBA" id="ARBA00022764"/>
    </source>
</evidence>
<dbReference type="Proteomes" id="UP000019849">
    <property type="component" value="Unassembled WGS sequence"/>
</dbReference>
<dbReference type="AlphaFoldDB" id="A0A011TYH6"/>
<dbReference type="Gene3D" id="3.40.190.10">
    <property type="entry name" value="Periplasmic binding protein-like II"/>
    <property type="match status" value="2"/>
</dbReference>
<dbReference type="CDD" id="cd14748">
    <property type="entry name" value="PBP2_UgpB"/>
    <property type="match status" value="1"/>
</dbReference>
<evidence type="ECO:0000256" key="4">
    <source>
        <dbReference type="SAM" id="MobiDB-lite"/>
    </source>
</evidence>
<name>A0A011TYH6_9HYPH</name>
<evidence type="ECO:0000313" key="9">
    <source>
        <dbReference type="Proteomes" id="UP000294958"/>
    </source>
</evidence>
<dbReference type="PATRIC" id="fig|69279.3.peg.1596"/>
<evidence type="ECO:0000256" key="1">
    <source>
        <dbReference type="ARBA" id="ARBA00004418"/>
    </source>
</evidence>
<evidence type="ECO:0000313" key="8">
    <source>
        <dbReference type="Proteomes" id="UP000019849"/>
    </source>
</evidence>
<reference evidence="7 9" key="2">
    <citation type="submission" date="2019-03" db="EMBL/GenBank/DDBJ databases">
        <title>Genomic Encyclopedia of Type Strains, Phase IV (KMG-IV): sequencing the most valuable type-strain genomes for metagenomic binning, comparative biology and taxonomic classification.</title>
        <authorList>
            <person name="Goeker M."/>
        </authorList>
    </citation>
    <scope>NUCLEOTIDE SEQUENCE [LARGE SCALE GENOMIC DNA]</scope>
    <source>
        <strain evidence="7 9">DSM 11603</strain>
    </source>
</reference>
<keyword evidence="9" id="KW-1185">Reference proteome</keyword>
<evidence type="ECO:0000256" key="5">
    <source>
        <dbReference type="SAM" id="SignalP"/>
    </source>
</evidence>
<dbReference type="eggNOG" id="COG1653">
    <property type="taxonomic scope" value="Bacteria"/>
</dbReference>
<comment type="similarity">
    <text evidence="2">Belongs to the bacterial solute-binding protein 1 family.</text>
</comment>
<dbReference type="EMBL" id="JENY01000008">
    <property type="protein sequence ID" value="EXL09212.1"/>
    <property type="molecule type" value="Genomic_DNA"/>
</dbReference>
<keyword evidence="3" id="KW-0574">Periplasm</keyword>
<organism evidence="6 8">
    <name type="scientific">Aquamicrobium defluvii</name>
    <dbReference type="NCBI Taxonomy" id="69279"/>
    <lineage>
        <taxon>Bacteria</taxon>
        <taxon>Pseudomonadati</taxon>
        <taxon>Pseudomonadota</taxon>
        <taxon>Alphaproteobacteria</taxon>
        <taxon>Hyphomicrobiales</taxon>
        <taxon>Phyllobacteriaceae</taxon>
        <taxon>Aquamicrobium</taxon>
    </lineage>
</organism>
<dbReference type="InterPro" id="IPR006059">
    <property type="entry name" value="SBP"/>
</dbReference>
<comment type="subcellular location">
    <subcellularLocation>
        <location evidence="1">Periplasm</location>
    </subcellularLocation>
</comment>
<dbReference type="HOGENOM" id="CLU_031285_3_1_5"/>
<evidence type="ECO:0000313" key="6">
    <source>
        <dbReference type="EMBL" id="EXL09212.1"/>
    </source>
</evidence>
<dbReference type="Pfam" id="PF13416">
    <property type="entry name" value="SBP_bac_8"/>
    <property type="match status" value="1"/>
</dbReference>
<dbReference type="EMBL" id="SNZF01000002">
    <property type="protein sequence ID" value="TDR37643.1"/>
    <property type="molecule type" value="Genomic_DNA"/>
</dbReference>
<evidence type="ECO:0000313" key="7">
    <source>
        <dbReference type="EMBL" id="TDR37643.1"/>
    </source>
</evidence>
<dbReference type="Proteomes" id="UP000294958">
    <property type="component" value="Unassembled WGS sequence"/>
</dbReference>
<gene>
    <name evidence="6" type="ORF">BG36_23360</name>
    <name evidence="7" type="ORF">DES43_102191</name>
</gene>
<dbReference type="PANTHER" id="PTHR43649">
    <property type="entry name" value="ARABINOSE-BINDING PROTEIN-RELATED"/>
    <property type="match status" value="1"/>
</dbReference>
<sequence>MNSWTGWIKGALAGVAMLGAGAAQAAPVEINFYYPVAIGGPVAKIVEDLITRFEADHPDIKVKPVYSGTYPETISKALTAYRAGQPPEVAVMLSTDMYTLIDEDAIVPFDDFVRTDEDKAWLEGFFPVFMVNSQHDGKTWGVPFQRGTTLFFWNKDAFREVGLDPEKGPQNWDEVVEFATKLTKREADGNVSRWGMQVPSSLTSYWLLQGYVAQNDGKIADETGTQTYFDSPEVVEALQYWVDLAHKHKVMKPGVIEWATNPKDFFEGRAAMITTTSGNLTNIKTNAPFPFGVQILPEHKKRGAPTSGGNAYIFNGVAPEKQAAAFQFVKWLSSPEQAAEWSIKTGYIAAREDAWATEAMKAYVAEFPGALVPHEQIPYMVPELSTHENQRISRVIDDAIEASLTGKKEPAQALSDAQKEADRILEDYRD</sequence>
<evidence type="ECO:0000256" key="2">
    <source>
        <dbReference type="ARBA" id="ARBA00008520"/>
    </source>
</evidence>
<reference evidence="6 8" key="1">
    <citation type="submission" date="2014-02" db="EMBL/GenBank/DDBJ databases">
        <title>Aquamicrobium defluvii Genome sequencing.</title>
        <authorList>
            <person name="Wang X."/>
        </authorList>
    </citation>
    <scope>NUCLEOTIDE SEQUENCE [LARGE SCALE GENOMIC DNA]</scope>
    <source>
        <strain evidence="6 8">W13Z1</strain>
    </source>
</reference>
<accession>A0A011TYH6</accession>
<comment type="caution">
    <text evidence="6">The sequence shown here is derived from an EMBL/GenBank/DDBJ whole genome shotgun (WGS) entry which is preliminary data.</text>
</comment>
<feature type="compositionally biased region" description="Basic and acidic residues" evidence="4">
    <location>
        <begin position="417"/>
        <end position="430"/>
    </location>
</feature>
<keyword evidence="5" id="KW-0732">Signal</keyword>
<dbReference type="STRING" id="69279.BG36_23360"/>
<proteinExistence type="inferred from homology"/>
<dbReference type="GO" id="GO:0042597">
    <property type="term" value="C:periplasmic space"/>
    <property type="evidence" value="ECO:0007669"/>
    <property type="project" value="UniProtKB-SubCell"/>
</dbReference>
<protein>
    <submittedName>
        <fullName evidence="6 7">ABC transporter substrate-binding protein</fullName>
    </submittedName>
</protein>
<feature type="signal peptide" evidence="5">
    <location>
        <begin position="1"/>
        <end position="25"/>
    </location>
</feature>
<dbReference type="SUPFAM" id="SSF53850">
    <property type="entry name" value="Periplasmic binding protein-like II"/>
    <property type="match status" value="1"/>
</dbReference>